<dbReference type="InterPro" id="IPR010686">
    <property type="entry name" value="OBAP-like"/>
</dbReference>
<keyword evidence="2" id="KW-1133">Transmembrane helix</keyword>
<comment type="similarity">
    <text evidence="1">Belongs to the OBAP family.</text>
</comment>
<organism evidence="3 4">
    <name type="scientific">Carnegiea gigantea</name>
    <dbReference type="NCBI Taxonomy" id="171969"/>
    <lineage>
        <taxon>Eukaryota</taxon>
        <taxon>Viridiplantae</taxon>
        <taxon>Streptophyta</taxon>
        <taxon>Embryophyta</taxon>
        <taxon>Tracheophyta</taxon>
        <taxon>Spermatophyta</taxon>
        <taxon>Magnoliopsida</taxon>
        <taxon>eudicotyledons</taxon>
        <taxon>Gunneridae</taxon>
        <taxon>Pentapetalae</taxon>
        <taxon>Caryophyllales</taxon>
        <taxon>Cactineae</taxon>
        <taxon>Cactaceae</taxon>
        <taxon>Cactoideae</taxon>
        <taxon>Echinocereeae</taxon>
        <taxon>Carnegiea</taxon>
    </lineage>
</organism>
<gene>
    <name evidence="3" type="ORF">Cgig2_024209</name>
</gene>
<name>A0A9Q1JK42_9CARY</name>
<proteinExistence type="inferred from homology"/>
<keyword evidence="4" id="KW-1185">Reference proteome</keyword>
<dbReference type="Proteomes" id="UP001153076">
    <property type="component" value="Unassembled WGS sequence"/>
</dbReference>
<evidence type="ECO:0000256" key="1">
    <source>
        <dbReference type="ARBA" id="ARBA00009740"/>
    </source>
</evidence>
<feature type="transmembrane region" description="Helical" evidence="2">
    <location>
        <begin position="160"/>
        <end position="178"/>
    </location>
</feature>
<accession>A0A9Q1JK42</accession>
<protein>
    <submittedName>
        <fullName evidence="3">Uncharacterized protein</fullName>
    </submittedName>
</protein>
<reference evidence="3" key="1">
    <citation type="submission" date="2022-04" db="EMBL/GenBank/DDBJ databases">
        <title>Carnegiea gigantea Genome sequencing and assembly v2.</title>
        <authorList>
            <person name="Copetti D."/>
            <person name="Sanderson M.J."/>
            <person name="Burquez A."/>
            <person name="Wojciechowski M.F."/>
        </authorList>
    </citation>
    <scope>NUCLEOTIDE SEQUENCE</scope>
    <source>
        <strain evidence="3">SGP5-SGP5p</strain>
        <tissue evidence="3">Aerial part</tissue>
    </source>
</reference>
<dbReference type="AlphaFoldDB" id="A0A9Q1JK42"/>
<feature type="transmembrane region" description="Helical" evidence="2">
    <location>
        <begin position="235"/>
        <end position="254"/>
    </location>
</feature>
<dbReference type="EMBL" id="JAKOGI010002511">
    <property type="protein sequence ID" value="KAJ8421833.1"/>
    <property type="molecule type" value="Genomic_DNA"/>
</dbReference>
<dbReference type="OrthoDB" id="1901244at2759"/>
<evidence type="ECO:0000313" key="4">
    <source>
        <dbReference type="Proteomes" id="UP001153076"/>
    </source>
</evidence>
<sequence>MHRHIETHHFIHRLNQDFCQCAVYVSDDPFACLIGVKYIISQCLFDAFPTDEQKLWHSHFYEFVPNMHSQTKITLDVLIFWYIKSALWITPGVPEMVILRFAVIVHEQSVFLCLCLLVVEVYDPYAMVLLLPFCGHSANHDDGVLRTYVMGETENLPPTTQTSVVVVAALSGVAFLWLPLPSQPNKKGREGRSKRLRYEAVPIHGGVAHVCYVLATKDAPPPQLLIDCVGASLEWVLAYLLSGAVLGGAAMVVATKGELSWNGALRSRSVRC</sequence>
<dbReference type="PANTHER" id="PTHR31360:SF1">
    <property type="entry name" value="OIL BODY-ASSOCIATED PROTEIN 2A"/>
    <property type="match status" value="1"/>
</dbReference>
<evidence type="ECO:0000313" key="3">
    <source>
        <dbReference type="EMBL" id="KAJ8421833.1"/>
    </source>
</evidence>
<keyword evidence="2" id="KW-0812">Transmembrane</keyword>
<keyword evidence="2" id="KW-0472">Membrane</keyword>
<comment type="caution">
    <text evidence="3">The sequence shown here is derived from an EMBL/GenBank/DDBJ whole genome shotgun (WGS) entry which is preliminary data.</text>
</comment>
<dbReference type="PANTHER" id="PTHR31360">
    <property type="match status" value="1"/>
</dbReference>
<evidence type="ECO:0000256" key="2">
    <source>
        <dbReference type="SAM" id="Phobius"/>
    </source>
</evidence>
<dbReference type="Pfam" id="PF06884">
    <property type="entry name" value="DUF1264"/>
    <property type="match status" value="1"/>
</dbReference>